<proteinExistence type="inferred from homology"/>
<keyword evidence="8" id="KW-1185">Reference proteome</keyword>
<dbReference type="EMBL" id="JAVRIE010000002">
    <property type="protein sequence ID" value="MDT0582422.1"/>
    <property type="molecule type" value="Genomic_DNA"/>
</dbReference>
<dbReference type="AlphaFoldDB" id="A0AAW8QZP8"/>
<evidence type="ECO:0000256" key="2">
    <source>
        <dbReference type="ARBA" id="ARBA00022801"/>
    </source>
</evidence>
<reference evidence="7 8" key="1">
    <citation type="submission" date="2023-09" db="EMBL/GenBank/DDBJ databases">
        <authorList>
            <person name="Rey-Velasco X."/>
        </authorList>
    </citation>
    <scope>NUCLEOTIDE SEQUENCE [LARGE SCALE GENOMIC DNA]</scope>
    <source>
        <strain evidence="7 8">W409</strain>
    </source>
</reference>
<organism evidence="7 8">
    <name type="scientific">Brumicola blandensis</name>
    <dbReference type="NCBI Taxonomy" id="3075611"/>
    <lineage>
        <taxon>Bacteria</taxon>
        <taxon>Pseudomonadati</taxon>
        <taxon>Pseudomonadota</taxon>
        <taxon>Gammaproteobacteria</taxon>
        <taxon>Alteromonadales</taxon>
        <taxon>Alteromonadaceae</taxon>
        <taxon>Brumicola</taxon>
    </lineage>
</organism>
<comment type="caution">
    <text evidence="7">The sequence shown here is derived from an EMBL/GenBank/DDBJ whole genome shotgun (WGS) entry which is preliminary data.</text>
</comment>
<feature type="chain" id="PRO_5043813017" evidence="5">
    <location>
        <begin position="28"/>
        <end position="362"/>
    </location>
</feature>
<evidence type="ECO:0000313" key="8">
    <source>
        <dbReference type="Proteomes" id="UP001249020"/>
    </source>
</evidence>
<feature type="domain" description="Glycoside hydrolase family 5" evidence="6">
    <location>
        <begin position="60"/>
        <end position="333"/>
    </location>
</feature>
<dbReference type="Gene3D" id="3.20.20.80">
    <property type="entry name" value="Glycosidases"/>
    <property type="match status" value="1"/>
</dbReference>
<gene>
    <name evidence="7" type="ORF">RM544_07710</name>
</gene>
<dbReference type="GO" id="GO:0009251">
    <property type="term" value="P:glucan catabolic process"/>
    <property type="evidence" value="ECO:0007669"/>
    <property type="project" value="TreeGrafter"/>
</dbReference>
<dbReference type="InterPro" id="IPR001547">
    <property type="entry name" value="Glyco_hydro_5"/>
</dbReference>
<sequence>MKNIKESSKRFFTITFAFLLMAGNVSAGQKDWWNIPYPAGFDASQLKPQSFIKVKGNKLVDDKGDAFLFKGMNIASPDKLVHQSQWKKSLFKELKDWGVNVIRLPIHPIGWRATGESEYLQLIDQAVVWANAYDIYLIIDWHSIGYLPDGLFQHPMYVTTEQETMQFWQTIAKRYTNIPTVAVYEIFNEPTDIGGKAGKADWMEWKAFNEKVIDVIYAHDRNVIPLVAGFNWAYDLRPVLDNPIARPGVAYASHPYPQKESPSVANKENFFRLWDDAWGKVAATYPIIVTELGWVRKDGVGAHIPVINDGSYGPMIIEFMDQRNISWVAWVFDPEWSPTMIHDWDFTPTEQGEFFKKVLQSQ</sequence>
<dbReference type="InterPro" id="IPR050386">
    <property type="entry name" value="Glycosyl_hydrolase_5"/>
</dbReference>
<keyword evidence="1 5" id="KW-0732">Signal</keyword>
<feature type="signal peptide" evidence="5">
    <location>
        <begin position="1"/>
        <end position="27"/>
    </location>
</feature>
<dbReference type="GO" id="GO:0009986">
    <property type="term" value="C:cell surface"/>
    <property type="evidence" value="ECO:0007669"/>
    <property type="project" value="TreeGrafter"/>
</dbReference>
<keyword evidence="2 4" id="KW-0378">Hydrolase</keyword>
<comment type="similarity">
    <text evidence="4">Belongs to the glycosyl hydrolase 5 (cellulase A) family.</text>
</comment>
<keyword evidence="3 4" id="KW-0326">Glycosidase</keyword>
<evidence type="ECO:0000256" key="1">
    <source>
        <dbReference type="ARBA" id="ARBA00022729"/>
    </source>
</evidence>
<evidence type="ECO:0000256" key="3">
    <source>
        <dbReference type="ARBA" id="ARBA00023295"/>
    </source>
</evidence>
<dbReference type="PANTHER" id="PTHR31297">
    <property type="entry name" value="GLUCAN ENDO-1,6-BETA-GLUCOSIDASE B"/>
    <property type="match status" value="1"/>
</dbReference>
<dbReference type="GO" id="GO:0005576">
    <property type="term" value="C:extracellular region"/>
    <property type="evidence" value="ECO:0007669"/>
    <property type="project" value="TreeGrafter"/>
</dbReference>
<evidence type="ECO:0000256" key="5">
    <source>
        <dbReference type="SAM" id="SignalP"/>
    </source>
</evidence>
<dbReference type="Proteomes" id="UP001249020">
    <property type="component" value="Unassembled WGS sequence"/>
</dbReference>
<accession>A0AAW8QZP8</accession>
<dbReference type="InterPro" id="IPR017853">
    <property type="entry name" value="GH"/>
</dbReference>
<evidence type="ECO:0000259" key="6">
    <source>
        <dbReference type="Pfam" id="PF00150"/>
    </source>
</evidence>
<dbReference type="SUPFAM" id="SSF51445">
    <property type="entry name" value="(Trans)glycosidases"/>
    <property type="match status" value="1"/>
</dbReference>
<name>A0AAW8QZP8_9ALTE</name>
<evidence type="ECO:0000256" key="4">
    <source>
        <dbReference type="RuleBase" id="RU361153"/>
    </source>
</evidence>
<protein>
    <submittedName>
        <fullName evidence="7">Glycoside hydrolase family 5 protein</fullName>
    </submittedName>
</protein>
<dbReference type="Pfam" id="PF00150">
    <property type="entry name" value="Cellulase"/>
    <property type="match status" value="1"/>
</dbReference>
<dbReference type="PANTHER" id="PTHR31297:SF17">
    <property type="entry name" value="ENDOGLUCANASE"/>
    <property type="match status" value="1"/>
</dbReference>
<dbReference type="GO" id="GO:0008422">
    <property type="term" value="F:beta-glucosidase activity"/>
    <property type="evidence" value="ECO:0007669"/>
    <property type="project" value="TreeGrafter"/>
</dbReference>
<dbReference type="RefSeq" id="WP_311361182.1">
    <property type="nucleotide sequence ID" value="NZ_JAVRIE010000002.1"/>
</dbReference>
<evidence type="ECO:0000313" key="7">
    <source>
        <dbReference type="EMBL" id="MDT0582422.1"/>
    </source>
</evidence>